<dbReference type="Gene3D" id="3.40.50.150">
    <property type="entry name" value="Vaccinia Virus protein VP39"/>
    <property type="match status" value="1"/>
</dbReference>
<reference evidence="9 10" key="1">
    <citation type="submission" date="2022-01" db="EMBL/GenBank/DDBJ databases">
        <title>Labilibaculum sp. nov, a marine bacterium isolated from Antarctica.</title>
        <authorList>
            <person name="Dai W."/>
        </authorList>
    </citation>
    <scope>NUCLEOTIDE SEQUENCE [LARGE SCALE GENOMIC DNA]</scope>
    <source>
        <strain evidence="9 10">DW002</strain>
    </source>
</reference>
<keyword evidence="10" id="KW-1185">Reference proteome</keyword>
<dbReference type="InterPro" id="IPR000682">
    <property type="entry name" value="PCMT"/>
</dbReference>
<dbReference type="HAMAP" id="MF_00090">
    <property type="entry name" value="PIMT"/>
    <property type="match status" value="1"/>
</dbReference>
<feature type="signal peptide" evidence="8">
    <location>
        <begin position="1"/>
        <end position="24"/>
    </location>
</feature>
<comment type="subcellular location">
    <subcellularLocation>
        <location evidence="1 7">Cytoplasm</location>
    </subcellularLocation>
</comment>
<proteinExistence type="inferred from homology"/>
<evidence type="ECO:0000313" key="10">
    <source>
        <dbReference type="Proteomes" id="UP001528920"/>
    </source>
</evidence>
<evidence type="ECO:0000256" key="1">
    <source>
        <dbReference type="ARBA" id="ARBA00004496"/>
    </source>
</evidence>
<feature type="chain" id="PRO_5046430019" description="Protein-L-isoaspartate O-methyltransferase" evidence="8">
    <location>
        <begin position="25"/>
        <end position="239"/>
    </location>
</feature>
<evidence type="ECO:0000256" key="6">
    <source>
        <dbReference type="ARBA" id="ARBA00022691"/>
    </source>
</evidence>
<keyword evidence="4 7" id="KW-0489">Methyltransferase</keyword>
<dbReference type="Proteomes" id="UP001528920">
    <property type="component" value="Unassembled WGS sequence"/>
</dbReference>
<dbReference type="GO" id="GO:0004719">
    <property type="term" value="F:protein-L-isoaspartate (D-aspartate) O-methyltransferase activity"/>
    <property type="evidence" value="ECO:0007669"/>
    <property type="project" value="UniProtKB-EC"/>
</dbReference>
<dbReference type="NCBIfam" id="TIGR00080">
    <property type="entry name" value="pimt"/>
    <property type="match status" value="1"/>
</dbReference>
<dbReference type="PANTHER" id="PTHR11579:SF0">
    <property type="entry name" value="PROTEIN-L-ISOASPARTATE(D-ASPARTATE) O-METHYLTRANSFERASE"/>
    <property type="match status" value="1"/>
</dbReference>
<dbReference type="RefSeq" id="WP_275107723.1">
    <property type="nucleotide sequence ID" value="NZ_JAKJSC010000001.1"/>
</dbReference>
<gene>
    <name evidence="7" type="primary">pcm</name>
    <name evidence="9" type="ORF">L3049_00075</name>
</gene>
<accession>A0ABT5VLQ8</accession>
<organism evidence="9 10">
    <name type="scientific">Paralabilibaculum antarcticum</name>
    <dbReference type="NCBI Taxonomy" id="2912572"/>
    <lineage>
        <taxon>Bacteria</taxon>
        <taxon>Pseudomonadati</taxon>
        <taxon>Bacteroidota</taxon>
        <taxon>Bacteroidia</taxon>
        <taxon>Marinilabiliales</taxon>
        <taxon>Marinifilaceae</taxon>
        <taxon>Paralabilibaculum</taxon>
    </lineage>
</organism>
<dbReference type="GO" id="GO:0032259">
    <property type="term" value="P:methylation"/>
    <property type="evidence" value="ECO:0007669"/>
    <property type="project" value="UniProtKB-KW"/>
</dbReference>
<keyword evidence="3 7" id="KW-0963">Cytoplasm</keyword>
<keyword evidence="8" id="KW-0732">Signal</keyword>
<sequence>MKTKICLHLLIILLLNGSSFKAKAQEMKFENMRTNMVLDQLIKRGIKDSLVIRAMENVERHLFVPIRLKKYAYQDRPLPINEGQTISQPYIVGFMSEQLKLDSTSRVLEIGTGSGYQAAVLGEICKEVYSIEIIKSLQERASFVLDSLQYKNVKTYLADGYLGLPSDAPFDGIIVTCSPNNIPKPLLEQLADGGRMIIPVGETGVKKLVLLKKQNGKISKKNVLSVRFVPMVDKRGISY</sequence>
<comment type="caution">
    <text evidence="9">The sequence shown here is derived from an EMBL/GenBank/DDBJ whole genome shotgun (WGS) entry which is preliminary data.</text>
</comment>
<evidence type="ECO:0000256" key="2">
    <source>
        <dbReference type="ARBA" id="ARBA00005369"/>
    </source>
</evidence>
<comment type="catalytic activity">
    <reaction evidence="7">
        <text>[protein]-L-isoaspartate + S-adenosyl-L-methionine = [protein]-L-isoaspartate alpha-methyl ester + S-adenosyl-L-homocysteine</text>
        <dbReference type="Rhea" id="RHEA:12705"/>
        <dbReference type="Rhea" id="RHEA-COMP:12143"/>
        <dbReference type="Rhea" id="RHEA-COMP:12144"/>
        <dbReference type="ChEBI" id="CHEBI:57856"/>
        <dbReference type="ChEBI" id="CHEBI:59789"/>
        <dbReference type="ChEBI" id="CHEBI:90596"/>
        <dbReference type="ChEBI" id="CHEBI:90598"/>
        <dbReference type="EC" id="2.1.1.77"/>
    </reaction>
</comment>
<feature type="active site" evidence="7">
    <location>
        <position position="87"/>
    </location>
</feature>
<evidence type="ECO:0000256" key="4">
    <source>
        <dbReference type="ARBA" id="ARBA00022603"/>
    </source>
</evidence>
<dbReference type="EC" id="2.1.1.77" evidence="7"/>
<keyword evidence="6 7" id="KW-0949">S-adenosyl-L-methionine</keyword>
<comment type="similarity">
    <text evidence="2 7">Belongs to the methyltransferase superfamily. L-isoaspartyl/D-aspartyl protein methyltransferase family.</text>
</comment>
<comment type="function">
    <text evidence="7">Catalyzes the methyl esterification of L-isoaspartyl residues in peptides and proteins that result from spontaneous decomposition of normal L-aspartyl and L-asparaginyl residues. It plays a role in the repair and/or degradation of damaged proteins.</text>
</comment>
<protein>
    <recommendedName>
        <fullName evidence="7">Protein-L-isoaspartate O-methyltransferase</fullName>
        <ecNumber evidence="7">2.1.1.77</ecNumber>
    </recommendedName>
    <alternativeName>
        <fullName evidence="7">L-isoaspartyl protein carboxyl methyltransferase</fullName>
    </alternativeName>
    <alternativeName>
        <fullName evidence="7">Protein L-isoaspartyl methyltransferase</fullName>
    </alternativeName>
    <alternativeName>
        <fullName evidence="7">Protein-beta-aspartate methyltransferase</fullName>
        <shortName evidence="7">PIMT</shortName>
    </alternativeName>
</protein>
<dbReference type="NCBIfam" id="NF001453">
    <property type="entry name" value="PRK00312.1"/>
    <property type="match status" value="1"/>
</dbReference>
<keyword evidence="5 7" id="KW-0808">Transferase</keyword>
<dbReference type="Pfam" id="PF01135">
    <property type="entry name" value="PCMT"/>
    <property type="match status" value="1"/>
</dbReference>
<evidence type="ECO:0000256" key="8">
    <source>
        <dbReference type="SAM" id="SignalP"/>
    </source>
</evidence>
<evidence type="ECO:0000313" key="9">
    <source>
        <dbReference type="EMBL" id="MDE5416381.1"/>
    </source>
</evidence>
<name>A0ABT5VLQ8_9BACT</name>
<dbReference type="InterPro" id="IPR029063">
    <property type="entry name" value="SAM-dependent_MTases_sf"/>
</dbReference>
<evidence type="ECO:0000256" key="5">
    <source>
        <dbReference type="ARBA" id="ARBA00022679"/>
    </source>
</evidence>
<dbReference type="CDD" id="cd02440">
    <property type="entry name" value="AdoMet_MTases"/>
    <property type="match status" value="1"/>
</dbReference>
<dbReference type="EMBL" id="JAKJSC010000001">
    <property type="protein sequence ID" value="MDE5416381.1"/>
    <property type="molecule type" value="Genomic_DNA"/>
</dbReference>
<dbReference type="PROSITE" id="PS01279">
    <property type="entry name" value="PCMT"/>
    <property type="match status" value="1"/>
</dbReference>
<dbReference type="PANTHER" id="PTHR11579">
    <property type="entry name" value="PROTEIN-L-ISOASPARTATE O-METHYLTRANSFERASE"/>
    <property type="match status" value="1"/>
</dbReference>
<dbReference type="SUPFAM" id="SSF53335">
    <property type="entry name" value="S-adenosyl-L-methionine-dependent methyltransferases"/>
    <property type="match status" value="1"/>
</dbReference>
<evidence type="ECO:0000256" key="3">
    <source>
        <dbReference type="ARBA" id="ARBA00022490"/>
    </source>
</evidence>
<evidence type="ECO:0000256" key="7">
    <source>
        <dbReference type="HAMAP-Rule" id="MF_00090"/>
    </source>
</evidence>